<dbReference type="InterPro" id="IPR015405">
    <property type="entry name" value="NDUFS1-like_C"/>
</dbReference>
<evidence type="ECO:0000256" key="22">
    <source>
        <dbReference type="ARBA" id="ARBA00023136"/>
    </source>
</evidence>
<evidence type="ECO:0000256" key="8">
    <source>
        <dbReference type="ARBA" id="ARBA00022660"/>
    </source>
</evidence>
<dbReference type="Pfam" id="PF22151">
    <property type="entry name" value="Fer4_NDSU1"/>
    <property type="match status" value="1"/>
</dbReference>
<evidence type="ECO:0000256" key="10">
    <source>
        <dbReference type="ARBA" id="ARBA00022723"/>
    </source>
</evidence>
<dbReference type="STRING" id="158441.A0A226EK77"/>
<evidence type="ECO:0000256" key="23">
    <source>
        <dbReference type="ARBA" id="ARBA00034078"/>
    </source>
</evidence>
<dbReference type="SUPFAM" id="SSF54862">
    <property type="entry name" value="4Fe-4S ferredoxins"/>
    <property type="match status" value="1"/>
</dbReference>
<dbReference type="InterPro" id="IPR001041">
    <property type="entry name" value="2Fe-2S_ferredoxin-type"/>
</dbReference>
<dbReference type="Gene3D" id="3.10.20.740">
    <property type="match status" value="1"/>
</dbReference>
<keyword evidence="17" id="KW-0408">Iron</keyword>
<dbReference type="CDD" id="cd00207">
    <property type="entry name" value="fer2"/>
    <property type="match status" value="1"/>
</dbReference>
<evidence type="ECO:0000256" key="14">
    <source>
        <dbReference type="ARBA" id="ARBA00022982"/>
    </source>
</evidence>
<evidence type="ECO:0000256" key="12">
    <source>
        <dbReference type="ARBA" id="ARBA00022946"/>
    </source>
</evidence>
<keyword evidence="15" id="KW-0007">Acetylation</keyword>
<evidence type="ECO:0000256" key="11">
    <source>
        <dbReference type="ARBA" id="ARBA00022792"/>
    </source>
</evidence>
<evidence type="ECO:0000256" key="19">
    <source>
        <dbReference type="ARBA" id="ARBA00023027"/>
    </source>
</evidence>
<dbReference type="Proteomes" id="UP000198287">
    <property type="component" value="Unassembled WGS sequence"/>
</dbReference>
<evidence type="ECO:0000256" key="9">
    <source>
        <dbReference type="ARBA" id="ARBA00022714"/>
    </source>
</evidence>
<evidence type="ECO:0000256" key="13">
    <source>
        <dbReference type="ARBA" id="ARBA00022967"/>
    </source>
</evidence>
<dbReference type="FunFam" id="3.40.50.740:FF:000002">
    <property type="entry name" value="NADH-ubiquinone oxidoreductase 75 kDa subunit, mitochondrial"/>
    <property type="match status" value="1"/>
</dbReference>
<dbReference type="GO" id="GO:0046872">
    <property type="term" value="F:metal ion binding"/>
    <property type="evidence" value="ECO:0007669"/>
    <property type="project" value="UniProtKB-KW"/>
</dbReference>
<dbReference type="OMA" id="QAMAYGV"/>
<feature type="domain" description="4Fe-4S His(Cys)3-ligated-type" evidence="29">
    <location>
        <begin position="111"/>
        <end position="150"/>
    </location>
</feature>
<dbReference type="AlphaFoldDB" id="A0A226EK77"/>
<keyword evidence="31" id="KW-1185">Reference proteome</keyword>
<dbReference type="Pfam" id="PF13510">
    <property type="entry name" value="Fer2_4"/>
    <property type="match status" value="1"/>
</dbReference>
<dbReference type="PANTHER" id="PTHR43105">
    <property type="entry name" value="RESPIRATORY NITRATE REDUCTASE"/>
    <property type="match status" value="1"/>
</dbReference>
<dbReference type="GO" id="GO:0016651">
    <property type="term" value="F:oxidoreductase activity, acting on NAD(P)H"/>
    <property type="evidence" value="ECO:0007669"/>
    <property type="project" value="InterPro"/>
</dbReference>
<name>A0A226EK77_FOLCA</name>
<keyword evidence="19" id="KW-0520">NAD</keyword>
<evidence type="ECO:0000256" key="20">
    <source>
        <dbReference type="ARBA" id="ARBA00023075"/>
    </source>
</evidence>
<reference evidence="30 31" key="1">
    <citation type="submission" date="2015-12" db="EMBL/GenBank/DDBJ databases">
        <title>The genome of Folsomia candida.</title>
        <authorList>
            <person name="Faddeeva A."/>
            <person name="Derks M.F."/>
            <person name="Anvar Y."/>
            <person name="Smit S."/>
            <person name="Van Straalen N."/>
            <person name="Roelofs D."/>
        </authorList>
    </citation>
    <scope>NUCLEOTIDE SEQUENCE [LARGE SCALE GENOMIC DNA]</scope>
    <source>
        <strain evidence="30 31">VU population</strain>
        <tissue evidence="30">Whole body</tissue>
    </source>
</reference>
<comment type="caution">
    <text evidence="30">The sequence shown here is derived from an EMBL/GenBank/DDBJ whole genome shotgun (WGS) entry which is preliminary data.</text>
</comment>
<keyword evidence="22" id="KW-0472">Membrane</keyword>
<keyword evidence="9" id="KW-0001">2Fe-2S</keyword>
<dbReference type="OrthoDB" id="10249365at2759"/>
<evidence type="ECO:0000259" key="29">
    <source>
        <dbReference type="PROSITE" id="PS51839"/>
    </source>
</evidence>
<evidence type="ECO:0000256" key="6">
    <source>
        <dbReference type="ARBA" id="ARBA00022448"/>
    </source>
</evidence>
<dbReference type="EMBL" id="LNIX01000003">
    <property type="protein sequence ID" value="OXA58105.1"/>
    <property type="molecule type" value="Genomic_DNA"/>
</dbReference>
<evidence type="ECO:0000259" key="27">
    <source>
        <dbReference type="PROSITE" id="PS51085"/>
    </source>
</evidence>
<comment type="function">
    <text evidence="24">Core subunit of the mitochondrial membrane respiratory chain NADH dehydrogenase (Complex I) which catalyzes electron transfer from NADH through the respiratory chain, using ubiquinone as an electron acceptor. Essential for catalysing the entry and efficient transfer of electrons within complex I. Plays a key role in the assembly and stability of complex I and participates in the association of complex I with ubiquinol-cytochrome reductase complex (Complex III) to form supercomplexes.</text>
</comment>
<gene>
    <name evidence="30" type="ORF">Fcan01_08003</name>
</gene>
<keyword evidence="6" id="KW-0813">Transport</keyword>
<evidence type="ECO:0000256" key="4">
    <source>
        <dbReference type="ARBA" id="ARBA00012944"/>
    </source>
</evidence>
<dbReference type="GO" id="GO:0051537">
    <property type="term" value="F:2 iron, 2 sulfur cluster binding"/>
    <property type="evidence" value="ECO:0007669"/>
    <property type="project" value="UniProtKB-KW"/>
</dbReference>
<dbReference type="PANTHER" id="PTHR43105:SF13">
    <property type="entry name" value="NADH-UBIQUINONE OXIDOREDUCTASE 75 KDA SUBUNIT, MITOCHONDRIAL"/>
    <property type="match status" value="1"/>
</dbReference>
<dbReference type="GO" id="GO:0051539">
    <property type="term" value="F:4 iron, 4 sulfur cluster binding"/>
    <property type="evidence" value="ECO:0007669"/>
    <property type="project" value="UniProtKB-KW"/>
</dbReference>
<dbReference type="GO" id="GO:0042773">
    <property type="term" value="P:ATP synthesis coupled electron transport"/>
    <property type="evidence" value="ECO:0007669"/>
    <property type="project" value="InterPro"/>
</dbReference>
<dbReference type="InterPro" id="IPR006963">
    <property type="entry name" value="Mopterin_OxRdtase_4Fe-4S_dom"/>
</dbReference>
<evidence type="ECO:0000313" key="30">
    <source>
        <dbReference type="EMBL" id="OXA58105.1"/>
    </source>
</evidence>
<dbReference type="InterPro" id="IPR010228">
    <property type="entry name" value="NADH_UbQ_OxRdtase_Gsu"/>
</dbReference>
<evidence type="ECO:0000256" key="5">
    <source>
        <dbReference type="ARBA" id="ARBA00013888"/>
    </source>
</evidence>
<dbReference type="GO" id="GO:0005743">
    <property type="term" value="C:mitochondrial inner membrane"/>
    <property type="evidence" value="ECO:0007669"/>
    <property type="project" value="UniProtKB-SubCell"/>
</dbReference>
<dbReference type="EC" id="7.1.1.2" evidence="4"/>
<comment type="similarity">
    <text evidence="3 26">Belongs to the complex I 75 kDa subunit family.</text>
</comment>
<dbReference type="GO" id="GO:0045271">
    <property type="term" value="C:respiratory chain complex I"/>
    <property type="evidence" value="ECO:0007669"/>
    <property type="project" value="UniProtKB-ARBA"/>
</dbReference>
<keyword evidence="12" id="KW-0809">Transit peptide</keyword>
<evidence type="ECO:0000256" key="16">
    <source>
        <dbReference type="ARBA" id="ARBA00023002"/>
    </source>
</evidence>
<keyword evidence="20 30" id="KW-0830">Ubiquinone</keyword>
<evidence type="ECO:0000256" key="21">
    <source>
        <dbReference type="ARBA" id="ARBA00023128"/>
    </source>
</evidence>
<evidence type="ECO:0000256" key="17">
    <source>
        <dbReference type="ARBA" id="ARBA00023004"/>
    </source>
</evidence>
<dbReference type="Gene3D" id="3.30.70.20">
    <property type="match status" value="1"/>
</dbReference>
<dbReference type="InterPro" id="IPR019574">
    <property type="entry name" value="NADH_UbQ_OxRdtase_Gsu_4Fe4S-bd"/>
</dbReference>
<dbReference type="PROSITE" id="PS00643">
    <property type="entry name" value="COMPLEX1_75K_3"/>
    <property type="match status" value="1"/>
</dbReference>
<organism evidence="30 31">
    <name type="scientific">Folsomia candida</name>
    <name type="common">Springtail</name>
    <dbReference type="NCBI Taxonomy" id="158441"/>
    <lineage>
        <taxon>Eukaryota</taxon>
        <taxon>Metazoa</taxon>
        <taxon>Ecdysozoa</taxon>
        <taxon>Arthropoda</taxon>
        <taxon>Hexapoda</taxon>
        <taxon>Collembola</taxon>
        <taxon>Entomobryomorpha</taxon>
        <taxon>Isotomoidea</taxon>
        <taxon>Isotomidae</taxon>
        <taxon>Proisotominae</taxon>
        <taxon>Folsomia</taxon>
    </lineage>
</organism>
<comment type="subcellular location">
    <subcellularLocation>
        <location evidence="2">Mitochondrion inner membrane</location>
        <topology evidence="2">Peripheral membrane protein</topology>
        <orientation evidence="2">Matrix side</orientation>
    </subcellularLocation>
</comment>
<comment type="cofactor">
    <cofactor evidence="23">
        <name>[2Fe-2S] cluster</name>
        <dbReference type="ChEBI" id="CHEBI:190135"/>
    </cofactor>
</comment>
<dbReference type="PROSITE" id="PS00641">
    <property type="entry name" value="COMPLEX1_75K_1"/>
    <property type="match status" value="1"/>
</dbReference>
<dbReference type="FunFam" id="3.30.200.210:FF:000002">
    <property type="entry name" value="NADH-ubiquinone oxidoreductase 75 kDa subunit"/>
    <property type="match status" value="1"/>
</dbReference>
<proteinExistence type="inferred from homology"/>
<keyword evidence="8" id="KW-0679">Respiratory chain</keyword>
<keyword evidence="7" id="KW-0004">4Fe-4S</keyword>
<keyword evidence="11" id="KW-0999">Mitochondrion inner membrane</keyword>
<dbReference type="FunFam" id="3.10.20.740:FF:000001">
    <property type="entry name" value="NADH-quinone oxidoreductase subunit G"/>
    <property type="match status" value="1"/>
</dbReference>
<dbReference type="CDD" id="cd02773">
    <property type="entry name" value="MopB_Res-Cmplx1_Nad11"/>
    <property type="match status" value="1"/>
</dbReference>
<keyword evidence="13" id="KW-1278">Translocase</keyword>
<keyword evidence="14" id="KW-0249">Electron transport</keyword>
<comment type="catalytic activity">
    <reaction evidence="25">
        <text>a ubiquinone + NADH + 5 H(+)(in) = a ubiquinol + NAD(+) + 4 H(+)(out)</text>
        <dbReference type="Rhea" id="RHEA:29091"/>
        <dbReference type="Rhea" id="RHEA-COMP:9565"/>
        <dbReference type="Rhea" id="RHEA-COMP:9566"/>
        <dbReference type="ChEBI" id="CHEBI:15378"/>
        <dbReference type="ChEBI" id="CHEBI:16389"/>
        <dbReference type="ChEBI" id="CHEBI:17976"/>
        <dbReference type="ChEBI" id="CHEBI:57540"/>
        <dbReference type="ChEBI" id="CHEBI:57945"/>
        <dbReference type="EC" id="7.1.1.2"/>
    </reaction>
</comment>
<keyword evidence="18" id="KW-0411">Iron-sulfur</keyword>
<sequence length="729" mass="80108">MMRMPVTAVLRKVSRVPAVNNARICAFSSAAPEKVEVFIDDKPVMVEPGTTVLQAAALAGVEIPRFCYHERLSIAGNCRMCLVEVEKSLKPVASCAMPVMKGMRVKTNSEFTRKAREGVMEFLLVNHPLDCPICDQGGECDLQDQSMTFGSDRSRFTDINFSGKRAVEDKNVGPLIKTIMTRCIHCTRCIRFASEVAGVDDFGTTGRGQDMQVGTYVEKMLMSEMSGNIIDLCPVGALTSKPYAFMARPWETRKTESIDVLDAIGSNIVVSTRTGEVLRVIPRQNDDVNEEWISDKSRFAVDGLKRQRLTVPLLKNSSGQLEQVEWEDALVRVAQALRSGKGNQVGAIAGGLVDAEALTALKDVLNRLDSELLCTEEIFPLDGSGTDLRSNYLLNSKIAGIEEADMVLLIGTNPRFEAPLLNTRLRKSWINNDLKVAMIGPKVDLTYEYEHLGDSPNVIDAVINGKDAFSKTLNSAKKPIIIVGSTALQRSDAAVILSKIQKLSSSLRAKGQIPSDWRVLNVLHRVASQVAALDIGYSAGAQKIRDAKPKVLFMLGADEGVISRSDLAKDCFVIYQGHHGDRGAEIADAVLPGAAYTEKQATYVNTEGRSQQTTSAVNPPGMAREDWKIIRALSEIMGITLPYDDLHEIRKRMNEISPNLTRYGDAEDANYFAQATELGNLINKPADSSPFNVPMKQLEDFYMTDAISRASPTMAKCIQAVKKQRESKY</sequence>
<dbReference type="Pfam" id="PF09326">
    <property type="entry name" value="NADH_dhqG_C"/>
    <property type="match status" value="1"/>
</dbReference>
<dbReference type="PROSITE" id="PS00642">
    <property type="entry name" value="COMPLEX1_75K_2"/>
    <property type="match status" value="1"/>
</dbReference>
<dbReference type="InterPro" id="IPR036010">
    <property type="entry name" value="2Fe-2S_ferredoxin-like_sf"/>
</dbReference>
<dbReference type="PROSITE" id="PS51669">
    <property type="entry name" value="4FE4S_MOW_BIS_MGD"/>
    <property type="match status" value="1"/>
</dbReference>
<dbReference type="SUPFAM" id="SSF54292">
    <property type="entry name" value="2Fe-2S ferredoxin-like"/>
    <property type="match status" value="1"/>
</dbReference>
<dbReference type="FunFam" id="3.30.70.20:FF:000002">
    <property type="entry name" value="NADH-ubiquinone oxidoreductase 75 kDa subunit"/>
    <property type="match status" value="1"/>
</dbReference>
<evidence type="ECO:0000256" key="1">
    <source>
        <dbReference type="ARBA" id="ARBA00001966"/>
    </source>
</evidence>
<evidence type="ECO:0000256" key="7">
    <source>
        <dbReference type="ARBA" id="ARBA00022485"/>
    </source>
</evidence>
<evidence type="ECO:0000313" key="31">
    <source>
        <dbReference type="Proteomes" id="UP000198287"/>
    </source>
</evidence>
<dbReference type="Gene3D" id="3.30.200.210">
    <property type="match status" value="1"/>
</dbReference>
<dbReference type="InterPro" id="IPR000283">
    <property type="entry name" value="NADH_UbQ_OxRdtase_75kDa_su_CS"/>
</dbReference>
<feature type="domain" description="4Fe-4S Mo/W bis-MGD-type" evidence="28">
    <location>
        <begin position="252"/>
        <end position="308"/>
    </location>
</feature>
<dbReference type="NCBIfam" id="TIGR01973">
    <property type="entry name" value="NuoG"/>
    <property type="match status" value="1"/>
</dbReference>
<evidence type="ECO:0000256" key="18">
    <source>
        <dbReference type="ARBA" id="ARBA00023014"/>
    </source>
</evidence>
<accession>A0A226EK77</accession>
<feature type="domain" description="2Fe-2S ferredoxin-type" evidence="27">
    <location>
        <begin position="33"/>
        <end position="111"/>
    </location>
</feature>
<keyword evidence="21" id="KW-0496">Mitochondrion</keyword>
<evidence type="ECO:0000256" key="26">
    <source>
        <dbReference type="RuleBase" id="RU004523"/>
    </source>
</evidence>
<keyword evidence="10" id="KW-0479">Metal-binding</keyword>
<dbReference type="SMART" id="SM00929">
    <property type="entry name" value="NADH-G_4Fe-4S_3"/>
    <property type="match status" value="1"/>
</dbReference>
<dbReference type="InterPro" id="IPR006656">
    <property type="entry name" value="Mopterin_OxRdtase"/>
</dbReference>
<dbReference type="GO" id="GO:0008137">
    <property type="term" value="F:NADH dehydrogenase (ubiquinone) activity"/>
    <property type="evidence" value="ECO:0007669"/>
    <property type="project" value="UniProtKB-EC"/>
</dbReference>
<dbReference type="Pfam" id="PF00384">
    <property type="entry name" value="Molybdopterin"/>
    <property type="match status" value="1"/>
</dbReference>
<dbReference type="InterPro" id="IPR050123">
    <property type="entry name" value="Prok_molybdopt-oxidoreductase"/>
</dbReference>
<evidence type="ECO:0000256" key="24">
    <source>
        <dbReference type="ARBA" id="ARBA00045300"/>
    </source>
</evidence>
<evidence type="ECO:0000256" key="2">
    <source>
        <dbReference type="ARBA" id="ARBA00004443"/>
    </source>
</evidence>
<dbReference type="PROSITE" id="PS51839">
    <property type="entry name" value="4FE4S_HC3"/>
    <property type="match status" value="1"/>
</dbReference>
<evidence type="ECO:0000256" key="3">
    <source>
        <dbReference type="ARBA" id="ARBA00005404"/>
    </source>
</evidence>
<evidence type="ECO:0000259" key="28">
    <source>
        <dbReference type="PROSITE" id="PS51669"/>
    </source>
</evidence>
<dbReference type="Pfam" id="PF22117">
    <property type="entry name" value="Fer4_Nqo3"/>
    <property type="match status" value="1"/>
</dbReference>
<dbReference type="InterPro" id="IPR054351">
    <property type="entry name" value="NADH_UbQ_OxRdtase_ferredoxin"/>
</dbReference>
<dbReference type="PROSITE" id="PS51085">
    <property type="entry name" value="2FE2S_FER_2"/>
    <property type="match status" value="1"/>
</dbReference>
<comment type="cofactor">
    <cofactor evidence="1">
        <name>[4Fe-4S] cluster</name>
        <dbReference type="ChEBI" id="CHEBI:49883"/>
    </cofactor>
</comment>
<dbReference type="SUPFAM" id="SSF53706">
    <property type="entry name" value="Formate dehydrogenase/DMSO reductase, domains 1-3"/>
    <property type="match status" value="1"/>
</dbReference>
<protein>
    <recommendedName>
        <fullName evidence="5">NADH-ubiquinone oxidoreductase 75 kDa subunit, mitochondrial</fullName>
        <ecNumber evidence="4">7.1.1.2</ecNumber>
    </recommendedName>
</protein>
<keyword evidence="16" id="KW-0560">Oxidoreductase</keyword>
<dbReference type="Pfam" id="PF10588">
    <property type="entry name" value="NADH-G_4Fe-4S_3"/>
    <property type="match status" value="1"/>
</dbReference>
<evidence type="ECO:0000256" key="15">
    <source>
        <dbReference type="ARBA" id="ARBA00022990"/>
    </source>
</evidence>
<evidence type="ECO:0000256" key="25">
    <source>
        <dbReference type="ARBA" id="ARBA00049551"/>
    </source>
</evidence>
<dbReference type="Gene3D" id="3.40.50.740">
    <property type="match status" value="1"/>
</dbReference>